<evidence type="ECO:0000313" key="3">
    <source>
        <dbReference type="Proteomes" id="UP000886595"/>
    </source>
</evidence>
<accession>A0A8X7RGE2</accession>
<reference evidence="2 3" key="1">
    <citation type="submission" date="2020-02" db="EMBL/GenBank/DDBJ databases">
        <authorList>
            <person name="Ma Q."/>
            <person name="Huang Y."/>
            <person name="Song X."/>
            <person name="Pei D."/>
        </authorList>
    </citation>
    <scope>NUCLEOTIDE SEQUENCE [LARGE SCALE GENOMIC DNA]</scope>
    <source>
        <strain evidence="2">Sxm20200214</strain>
        <tissue evidence="2">Leaf</tissue>
    </source>
</reference>
<gene>
    <name evidence="2" type="ORF">Bca52824_047465</name>
</gene>
<dbReference type="AlphaFoldDB" id="A0A8X7RGE2"/>
<sequence length="227" mass="25523">MHIKSSPPKFKTFWIKLGYGKARGMEPSDFNYQISYESGYGRNPKGAKEDNPKKSNFKTASWYRDPSVEVKKAASDPGKTTSRKSLSNDKRTSKLAAQGKETSSVSSQALMNPTDVEEVISPLKDLMKNKRDETIGDDRGGRRGKPVKSCLGPRTEAMKKTTRSPFRTSNPRKRQALSYDESPKKRVYDNRDHESRPLPPVVGPANRKKKEEPKKLVVDEIPPANLI</sequence>
<dbReference type="Proteomes" id="UP000886595">
    <property type="component" value="Unassembled WGS sequence"/>
</dbReference>
<feature type="compositionally biased region" description="Basic and acidic residues" evidence="1">
    <location>
        <begin position="125"/>
        <end position="141"/>
    </location>
</feature>
<proteinExistence type="predicted"/>
<protein>
    <submittedName>
        <fullName evidence="2">Uncharacterized protein</fullName>
    </submittedName>
</protein>
<organism evidence="2 3">
    <name type="scientific">Brassica carinata</name>
    <name type="common">Ethiopian mustard</name>
    <name type="synonym">Abyssinian cabbage</name>
    <dbReference type="NCBI Taxonomy" id="52824"/>
    <lineage>
        <taxon>Eukaryota</taxon>
        <taxon>Viridiplantae</taxon>
        <taxon>Streptophyta</taxon>
        <taxon>Embryophyta</taxon>
        <taxon>Tracheophyta</taxon>
        <taxon>Spermatophyta</taxon>
        <taxon>Magnoliopsida</taxon>
        <taxon>eudicotyledons</taxon>
        <taxon>Gunneridae</taxon>
        <taxon>Pentapetalae</taxon>
        <taxon>rosids</taxon>
        <taxon>malvids</taxon>
        <taxon>Brassicales</taxon>
        <taxon>Brassicaceae</taxon>
        <taxon>Brassiceae</taxon>
        <taxon>Brassica</taxon>
    </lineage>
</organism>
<feature type="region of interest" description="Disordered" evidence="1">
    <location>
        <begin position="36"/>
        <end position="227"/>
    </location>
</feature>
<comment type="caution">
    <text evidence="2">The sequence shown here is derived from an EMBL/GenBank/DDBJ whole genome shotgun (WGS) entry which is preliminary data.</text>
</comment>
<feature type="compositionally biased region" description="Basic and acidic residues" evidence="1">
    <location>
        <begin position="181"/>
        <end position="196"/>
    </location>
</feature>
<name>A0A8X7RGE2_BRACI</name>
<dbReference type="EMBL" id="JAAMPC010000010">
    <property type="protein sequence ID" value="KAG2287861.1"/>
    <property type="molecule type" value="Genomic_DNA"/>
</dbReference>
<feature type="compositionally biased region" description="Basic and acidic residues" evidence="1">
    <location>
        <begin position="209"/>
        <end position="218"/>
    </location>
</feature>
<keyword evidence="3" id="KW-1185">Reference proteome</keyword>
<evidence type="ECO:0000256" key="1">
    <source>
        <dbReference type="SAM" id="MobiDB-lite"/>
    </source>
</evidence>
<feature type="compositionally biased region" description="Polar residues" evidence="1">
    <location>
        <begin position="100"/>
        <end position="111"/>
    </location>
</feature>
<evidence type="ECO:0000313" key="2">
    <source>
        <dbReference type="EMBL" id="KAG2287861.1"/>
    </source>
</evidence>